<feature type="transmembrane region" description="Helical" evidence="7">
    <location>
        <begin position="308"/>
        <end position="330"/>
    </location>
</feature>
<dbReference type="EMBL" id="AP021875">
    <property type="protein sequence ID" value="BBO76350.1"/>
    <property type="molecule type" value="Genomic_DNA"/>
</dbReference>
<feature type="transmembrane region" description="Helical" evidence="7">
    <location>
        <begin position="122"/>
        <end position="143"/>
    </location>
</feature>
<dbReference type="RefSeq" id="WP_155305182.1">
    <property type="nucleotide sequence ID" value="NZ_AP021875.1"/>
</dbReference>
<comment type="subcellular location">
    <subcellularLocation>
        <location evidence="1">Cell membrane</location>
        <topology evidence="1">Multi-pass membrane protein</topology>
    </subcellularLocation>
</comment>
<evidence type="ECO:0000256" key="1">
    <source>
        <dbReference type="ARBA" id="ARBA00004651"/>
    </source>
</evidence>
<feature type="transmembrane region" description="Helical" evidence="7">
    <location>
        <begin position="163"/>
        <end position="181"/>
    </location>
</feature>
<keyword evidence="5 7" id="KW-1133">Transmembrane helix</keyword>
<keyword evidence="4 7" id="KW-0812">Transmembrane</keyword>
<protein>
    <submittedName>
        <fullName evidence="8">Cytochrome D ubiquinol oxidase subunit II</fullName>
    </submittedName>
</protein>
<evidence type="ECO:0000256" key="2">
    <source>
        <dbReference type="ARBA" id="ARBA00007543"/>
    </source>
</evidence>
<evidence type="ECO:0000256" key="5">
    <source>
        <dbReference type="ARBA" id="ARBA00022989"/>
    </source>
</evidence>
<feature type="transmembrane region" description="Helical" evidence="7">
    <location>
        <begin position="202"/>
        <end position="221"/>
    </location>
</feature>
<dbReference type="AlphaFoldDB" id="A0A5K7Z6I4"/>
<dbReference type="InterPro" id="IPR003317">
    <property type="entry name" value="Cyt-d_oxidase_su2"/>
</dbReference>
<dbReference type="PANTHER" id="PTHR43141:SF4">
    <property type="entry name" value="CYTOCHROME BD2 SUBUNIT II"/>
    <property type="match status" value="1"/>
</dbReference>
<dbReference type="Pfam" id="PF02322">
    <property type="entry name" value="Cyt_bd_oxida_II"/>
    <property type="match status" value="1"/>
</dbReference>
<feature type="transmembrane region" description="Helical" evidence="7">
    <location>
        <begin position="233"/>
        <end position="253"/>
    </location>
</feature>
<dbReference type="GO" id="GO:0070069">
    <property type="term" value="C:cytochrome complex"/>
    <property type="evidence" value="ECO:0007669"/>
    <property type="project" value="TreeGrafter"/>
</dbReference>
<keyword evidence="9" id="KW-1185">Reference proteome</keyword>
<evidence type="ECO:0000256" key="7">
    <source>
        <dbReference type="SAM" id="Phobius"/>
    </source>
</evidence>
<gene>
    <name evidence="8" type="ORF">DSCW_37670</name>
</gene>
<keyword evidence="3" id="KW-1003">Cell membrane</keyword>
<reference evidence="8 9" key="1">
    <citation type="submission" date="2019-11" db="EMBL/GenBank/DDBJ databases">
        <title>Comparative genomics of hydrocarbon-degrading Desulfosarcina strains.</title>
        <authorList>
            <person name="Watanabe M."/>
            <person name="Kojima H."/>
            <person name="Fukui M."/>
        </authorList>
    </citation>
    <scope>NUCLEOTIDE SEQUENCE [LARGE SCALE GENOMIC DNA]</scope>
    <source>
        <strain evidence="8 9">PP31</strain>
    </source>
</reference>
<dbReference type="KEGG" id="dwd:DSCW_37670"/>
<dbReference type="NCBIfam" id="TIGR00203">
    <property type="entry name" value="cydB"/>
    <property type="match status" value="1"/>
</dbReference>
<feature type="transmembrane region" description="Helical" evidence="7">
    <location>
        <begin position="12"/>
        <end position="42"/>
    </location>
</feature>
<keyword evidence="6 7" id="KW-0472">Membrane</keyword>
<evidence type="ECO:0000256" key="3">
    <source>
        <dbReference type="ARBA" id="ARBA00022475"/>
    </source>
</evidence>
<dbReference type="GO" id="GO:0016682">
    <property type="term" value="F:oxidoreductase activity, acting on diphenols and related substances as donors, oxygen as acceptor"/>
    <property type="evidence" value="ECO:0007669"/>
    <property type="project" value="TreeGrafter"/>
</dbReference>
<feature type="transmembrane region" description="Helical" evidence="7">
    <location>
        <begin position="265"/>
        <end position="288"/>
    </location>
</feature>
<dbReference type="PANTHER" id="PTHR43141">
    <property type="entry name" value="CYTOCHROME BD2 SUBUNIT II"/>
    <property type="match status" value="1"/>
</dbReference>
<sequence length="342" mass="38607">MFSFESFLDLPLIWYALIGTAIFLYILLDGFDLGVGILFPFAPTDRCRDRMMNSVAPFWDGNETWLVLGGGGLFAAFPLAYAILMPAFYIPIILMLLGLIFRGVAFEFRFKAEGKSRRIWDYSFHFGSLTATFMQGMVLGTFVHGVAVEGRNFAGGAFDWFDAFSVMTGLALVAGYALLGATWTVMKTEGETRDWARQCARYVMVFVAIFMGLVSVSMPLMNSAIKELWFSLPNFYFLQPMPILSIVFFVLLWRDLRNDQHEFRPFFLTLGIFLMNYIGIGVSTWPWLVPFKVSLWDAAAAPESQSLLLIGTAVLLPCVLAYTGYCFWVFRGKASHEHEGAY</sequence>
<dbReference type="GO" id="GO:0019646">
    <property type="term" value="P:aerobic electron transport chain"/>
    <property type="evidence" value="ECO:0007669"/>
    <property type="project" value="TreeGrafter"/>
</dbReference>
<proteinExistence type="inferred from homology"/>
<feature type="transmembrane region" description="Helical" evidence="7">
    <location>
        <begin position="63"/>
        <end position="83"/>
    </location>
</feature>
<evidence type="ECO:0000256" key="4">
    <source>
        <dbReference type="ARBA" id="ARBA00022692"/>
    </source>
</evidence>
<name>A0A5K7Z6I4_9BACT</name>
<comment type="similarity">
    <text evidence="2">Belongs to the cytochrome ubiquinol oxidase subunit 2 family.</text>
</comment>
<organism evidence="8 9">
    <name type="scientific">Desulfosarcina widdelii</name>
    <dbReference type="NCBI Taxonomy" id="947919"/>
    <lineage>
        <taxon>Bacteria</taxon>
        <taxon>Pseudomonadati</taxon>
        <taxon>Thermodesulfobacteriota</taxon>
        <taxon>Desulfobacteria</taxon>
        <taxon>Desulfobacterales</taxon>
        <taxon>Desulfosarcinaceae</taxon>
        <taxon>Desulfosarcina</taxon>
    </lineage>
</organism>
<feature type="transmembrane region" description="Helical" evidence="7">
    <location>
        <begin position="89"/>
        <end position="110"/>
    </location>
</feature>
<dbReference type="Proteomes" id="UP000427769">
    <property type="component" value="Chromosome"/>
</dbReference>
<dbReference type="GO" id="GO:0009055">
    <property type="term" value="F:electron transfer activity"/>
    <property type="evidence" value="ECO:0007669"/>
    <property type="project" value="TreeGrafter"/>
</dbReference>
<dbReference type="GO" id="GO:0005886">
    <property type="term" value="C:plasma membrane"/>
    <property type="evidence" value="ECO:0007669"/>
    <property type="project" value="UniProtKB-SubCell"/>
</dbReference>
<evidence type="ECO:0000313" key="8">
    <source>
        <dbReference type="EMBL" id="BBO76350.1"/>
    </source>
</evidence>
<dbReference type="OrthoDB" id="9776710at2"/>
<accession>A0A5K7Z6I4</accession>
<evidence type="ECO:0000256" key="6">
    <source>
        <dbReference type="ARBA" id="ARBA00023136"/>
    </source>
</evidence>
<evidence type="ECO:0000313" key="9">
    <source>
        <dbReference type="Proteomes" id="UP000427769"/>
    </source>
</evidence>